<accession>A0AAD8XWJ5</accession>
<feature type="region of interest" description="Disordered" evidence="1">
    <location>
        <begin position="96"/>
        <end position="208"/>
    </location>
</feature>
<dbReference type="Gene3D" id="3.40.33.10">
    <property type="entry name" value="CAP"/>
    <property type="match status" value="1"/>
</dbReference>
<feature type="region of interest" description="Disordered" evidence="1">
    <location>
        <begin position="35"/>
        <end position="65"/>
    </location>
</feature>
<feature type="compositionally biased region" description="Polar residues" evidence="1">
    <location>
        <begin position="96"/>
        <end position="114"/>
    </location>
</feature>
<feature type="compositionally biased region" description="Acidic residues" evidence="1">
    <location>
        <begin position="40"/>
        <end position="54"/>
    </location>
</feature>
<feature type="domain" description="SCP" evidence="3">
    <location>
        <begin position="545"/>
        <end position="694"/>
    </location>
</feature>
<keyword evidence="2" id="KW-0472">Membrane</keyword>
<dbReference type="SUPFAM" id="SSF55797">
    <property type="entry name" value="PR-1-like"/>
    <property type="match status" value="1"/>
</dbReference>
<evidence type="ECO:0000256" key="1">
    <source>
        <dbReference type="SAM" id="MobiDB-lite"/>
    </source>
</evidence>
<feature type="compositionally biased region" description="Polar residues" evidence="1">
    <location>
        <begin position="347"/>
        <end position="363"/>
    </location>
</feature>
<protein>
    <submittedName>
        <fullName evidence="4">CAP domain-containing protein</fullName>
    </submittedName>
</protein>
<feature type="compositionally biased region" description="Low complexity" evidence="1">
    <location>
        <begin position="317"/>
        <end position="346"/>
    </location>
</feature>
<dbReference type="PANTHER" id="PTHR33683:SF46">
    <property type="entry name" value="SUSHI DOMAIN-CONTAINING PROTEIN"/>
    <property type="match status" value="1"/>
</dbReference>
<dbReference type="InterPro" id="IPR014044">
    <property type="entry name" value="CAP_dom"/>
</dbReference>
<dbReference type="AlphaFoldDB" id="A0AAD8XWJ5"/>
<dbReference type="PRINTS" id="PR00837">
    <property type="entry name" value="V5TPXLIKE"/>
</dbReference>
<feature type="transmembrane region" description="Helical" evidence="2">
    <location>
        <begin position="12"/>
        <end position="30"/>
    </location>
</feature>
<dbReference type="EMBL" id="JATAAI010000036">
    <property type="protein sequence ID" value="KAK1734978.1"/>
    <property type="molecule type" value="Genomic_DNA"/>
</dbReference>
<reference evidence="4" key="1">
    <citation type="submission" date="2023-06" db="EMBL/GenBank/DDBJ databases">
        <title>Survivors Of The Sea: Transcriptome response of Skeletonema marinoi to long-term dormancy.</title>
        <authorList>
            <person name="Pinder M.I.M."/>
            <person name="Kourtchenko O."/>
            <person name="Robertson E.K."/>
            <person name="Larsson T."/>
            <person name="Maumus F."/>
            <person name="Osuna-Cruz C.M."/>
            <person name="Vancaester E."/>
            <person name="Stenow R."/>
            <person name="Vandepoele K."/>
            <person name="Ploug H."/>
            <person name="Bruchert V."/>
            <person name="Godhe A."/>
            <person name="Topel M."/>
        </authorList>
    </citation>
    <scope>NUCLEOTIDE SEQUENCE</scope>
    <source>
        <strain evidence="4">R05AC</strain>
    </source>
</reference>
<evidence type="ECO:0000313" key="4">
    <source>
        <dbReference type="EMBL" id="KAK1734978.1"/>
    </source>
</evidence>
<comment type="caution">
    <text evidence="4">The sequence shown here is derived from an EMBL/GenBank/DDBJ whole genome shotgun (WGS) entry which is preliminary data.</text>
</comment>
<feature type="compositionally biased region" description="Low complexity" evidence="1">
    <location>
        <begin position="136"/>
        <end position="185"/>
    </location>
</feature>
<dbReference type="InterPro" id="IPR001283">
    <property type="entry name" value="CRISP-related"/>
</dbReference>
<proteinExistence type="predicted"/>
<keyword evidence="5" id="KW-1185">Reference proteome</keyword>
<sequence length="725" mass="78881">MRPQAKKFVSPLLFLALVVISIVVVSQLIGRNDSSMLTIDNDEPPITDDENNDDDGLRTVGDDDDESLANTTIIYNDLSTALPTYLPTMMPTANDATNAPSVISPIEQTSSSPTLRPIASSRLPSQSPNQPMKGVTSPTLSPLNTPSPKLTTTKTSQPISKSPGTNNKSTSSPSTMPSSMTPSKSQIKSEPNADLISQPDEDSTTYHATNGCVREDDASSSTTCIAAEHTSKIAVNCCSGSQSSNNLTCRRKGCFKTTSYNAAKFHCEKEGMRLCTSTELTSGTCCNKGCGFNRQLSWAADVCEPTMSPTNAPTGEPTSSPTHLPTHSPSRSPTKEPTTSPTKLPTQSPTTQAGTLVNFSSGDRSVGGEEASTIGIMFEVQALRDLAITSLSTFTESENKIWSEVWIREGRYQGQTADGAGWQRVYFKRSQQYGNSAPLDIVFDDKQVFIPEGQIMSFYLVSPGKFLSDQGNVEGDVIAEDNSLRLYTGAAIDNGRWEEGCTEERDCILPARIFNGAISYATATMPPTSQPTPDPFERQPSGLTLREEQWLDGHNVRRKKWHKMYGKKYKPLQWSEGLKDMAQAYADELASDCGPTVHDSYADREGYGENLASNTGRDDGAGSWGELKPVELVMSRFVERESTWEPPANGHFTQALWYATTHVGCADSKGEKPNGGSVCRYQVCRYARAGNCGVKSFDDGSEEWWMKAVMQESSNCKPYCPPEGC</sequence>
<dbReference type="SMART" id="SM00198">
    <property type="entry name" value="SCP"/>
    <property type="match status" value="1"/>
</dbReference>
<dbReference type="InterPro" id="IPR035940">
    <property type="entry name" value="CAP_sf"/>
</dbReference>
<gene>
    <name evidence="4" type="ORF">QTG54_014438</name>
</gene>
<keyword evidence="2" id="KW-0812">Transmembrane</keyword>
<dbReference type="Pfam" id="PF00188">
    <property type="entry name" value="CAP"/>
    <property type="match status" value="1"/>
</dbReference>
<dbReference type="PANTHER" id="PTHR33683">
    <property type="entry name" value="1, PUTATIVE-RELATED"/>
    <property type="match status" value="1"/>
</dbReference>
<evidence type="ECO:0000313" key="5">
    <source>
        <dbReference type="Proteomes" id="UP001224775"/>
    </source>
</evidence>
<organism evidence="4 5">
    <name type="scientific">Skeletonema marinoi</name>
    <dbReference type="NCBI Taxonomy" id="267567"/>
    <lineage>
        <taxon>Eukaryota</taxon>
        <taxon>Sar</taxon>
        <taxon>Stramenopiles</taxon>
        <taxon>Ochrophyta</taxon>
        <taxon>Bacillariophyta</taxon>
        <taxon>Coscinodiscophyceae</taxon>
        <taxon>Thalassiosirophycidae</taxon>
        <taxon>Thalassiosirales</taxon>
        <taxon>Skeletonemataceae</taxon>
        <taxon>Skeletonema</taxon>
        <taxon>Skeletonema marinoi-dohrnii complex</taxon>
    </lineage>
</organism>
<keyword evidence="2" id="KW-1133">Transmembrane helix</keyword>
<evidence type="ECO:0000256" key="2">
    <source>
        <dbReference type="SAM" id="Phobius"/>
    </source>
</evidence>
<name>A0AAD8XWJ5_9STRA</name>
<feature type="region of interest" description="Disordered" evidence="1">
    <location>
        <begin position="307"/>
        <end position="364"/>
    </location>
</feature>
<evidence type="ECO:0000259" key="3">
    <source>
        <dbReference type="SMART" id="SM00198"/>
    </source>
</evidence>
<dbReference type="Proteomes" id="UP001224775">
    <property type="component" value="Unassembled WGS sequence"/>
</dbReference>